<dbReference type="GO" id="GO:0015288">
    <property type="term" value="F:porin activity"/>
    <property type="evidence" value="ECO:0007669"/>
    <property type="project" value="UniProtKB-KW"/>
</dbReference>
<feature type="chain" id="PRO_5007623642" evidence="11">
    <location>
        <begin position="20"/>
        <end position="408"/>
    </location>
</feature>
<keyword evidence="9" id="KW-0472">Membrane</keyword>
<dbReference type="RefSeq" id="WP_061178587.1">
    <property type="nucleotide sequence ID" value="NZ_FCOE02000030.1"/>
</dbReference>
<dbReference type="Proteomes" id="UP000054911">
    <property type="component" value="Unassembled WGS sequence"/>
</dbReference>
<evidence type="ECO:0000313" key="14">
    <source>
        <dbReference type="Proteomes" id="UP000054911"/>
    </source>
</evidence>
<keyword evidence="7" id="KW-0406">Ion transport</keyword>
<evidence type="ECO:0000256" key="1">
    <source>
        <dbReference type="ARBA" id="ARBA00004571"/>
    </source>
</evidence>
<evidence type="ECO:0000256" key="7">
    <source>
        <dbReference type="ARBA" id="ARBA00023065"/>
    </source>
</evidence>
<evidence type="ECO:0000256" key="10">
    <source>
        <dbReference type="ARBA" id="ARBA00023237"/>
    </source>
</evidence>
<evidence type="ECO:0000259" key="12">
    <source>
        <dbReference type="Pfam" id="PF13609"/>
    </source>
</evidence>
<dbReference type="PRINTS" id="PR00184">
    <property type="entry name" value="NEISSPPORIN"/>
</dbReference>
<dbReference type="Pfam" id="PF13609">
    <property type="entry name" value="Porin_4"/>
    <property type="match status" value="1"/>
</dbReference>
<feature type="domain" description="Porin" evidence="12">
    <location>
        <begin position="8"/>
        <end position="371"/>
    </location>
</feature>
<dbReference type="InterPro" id="IPR033900">
    <property type="entry name" value="Gram_neg_porin_domain"/>
</dbReference>
<keyword evidence="10" id="KW-0998">Cell outer membrane</keyword>
<dbReference type="GO" id="GO:0046930">
    <property type="term" value="C:pore complex"/>
    <property type="evidence" value="ECO:0007669"/>
    <property type="project" value="UniProtKB-KW"/>
</dbReference>
<keyword evidence="6 11" id="KW-0732">Signal</keyword>
<evidence type="ECO:0000256" key="3">
    <source>
        <dbReference type="ARBA" id="ARBA00022448"/>
    </source>
</evidence>
<proteinExistence type="predicted"/>
<dbReference type="InterPro" id="IPR023614">
    <property type="entry name" value="Porin_dom_sf"/>
</dbReference>
<dbReference type="EMBL" id="FCOE02000030">
    <property type="protein sequence ID" value="SAK89293.1"/>
    <property type="molecule type" value="Genomic_DNA"/>
</dbReference>
<evidence type="ECO:0000256" key="5">
    <source>
        <dbReference type="ARBA" id="ARBA00022692"/>
    </source>
</evidence>
<keyword evidence="4" id="KW-1134">Transmembrane beta strand</keyword>
<dbReference type="GO" id="GO:0009279">
    <property type="term" value="C:cell outer membrane"/>
    <property type="evidence" value="ECO:0007669"/>
    <property type="project" value="UniProtKB-SubCell"/>
</dbReference>
<accession>A0A158D4C1</accession>
<organism evidence="13 14">
    <name type="scientific">Caballeronia pedi</name>
    <dbReference type="NCBI Taxonomy" id="1777141"/>
    <lineage>
        <taxon>Bacteria</taxon>
        <taxon>Pseudomonadati</taxon>
        <taxon>Pseudomonadota</taxon>
        <taxon>Betaproteobacteria</taxon>
        <taxon>Burkholderiales</taxon>
        <taxon>Burkholderiaceae</taxon>
        <taxon>Caballeronia</taxon>
    </lineage>
</organism>
<dbReference type="Gene3D" id="2.40.160.10">
    <property type="entry name" value="Porin"/>
    <property type="match status" value="1"/>
</dbReference>
<dbReference type="InterPro" id="IPR001702">
    <property type="entry name" value="Porin_Gram-ve"/>
</dbReference>
<feature type="signal peptide" evidence="11">
    <location>
        <begin position="1"/>
        <end position="19"/>
    </location>
</feature>
<reference evidence="13" key="1">
    <citation type="submission" date="2016-01" db="EMBL/GenBank/DDBJ databases">
        <authorList>
            <person name="Peeters C."/>
        </authorList>
    </citation>
    <scope>NUCLEOTIDE SEQUENCE [LARGE SCALE GENOMIC DNA]</scope>
    <source>
        <strain evidence="13">LMG 29323</strain>
    </source>
</reference>
<dbReference type="InterPro" id="IPR050298">
    <property type="entry name" value="Gram-neg_bact_OMP"/>
</dbReference>
<evidence type="ECO:0000256" key="6">
    <source>
        <dbReference type="ARBA" id="ARBA00022729"/>
    </source>
</evidence>
<comment type="subunit">
    <text evidence="2">Homotrimer.</text>
</comment>
<evidence type="ECO:0000256" key="8">
    <source>
        <dbReference type="ARBA" id="ARBA00023114"/>
    </source>
</evidence>
<dbReference type="OrthoDB" id="8982743at2"/>
<protein>
    <submittedName>
        <fullName evidence="13">Porin</fullName>
    </submittedName>
</protein>
<evidence type="ECO:0000256" key="11">
    <source>
        <dbReference type="SAM" id="SignalP"/>
    </source>
</evidence>
<dbReference type="STRING" id="1777141.AWB80_06268"/>
<dbReference type="AlphaFoldDB" id="A0A158D4C1"/>
<evidence type="ECO:0000256" key="2">
    <source>
        <dbReference type="ARBA" id="ARBA00011233"/>
    </source>
</evidence>
<dbReference type="GO" id="GO:0034220">
    <property type="term" value="P:monoatomic ion transmembrane transport"/>
    <property type="evidence" value="ECO:0007669"/>
    <property type="project" value="InterPro"/>
</dbReference>
<comment type="caution">
    <text evidence="13">The sequence shown here is derived from an EMBL/GenBank/DDBJ whole genome shotgun (WGS) entry which is preliminary data.</text>
</comment>
<dbReference type="InterPro" id="IPR002299">
    <property type="entry name" value="Porin_Neis"/>
</dbReference>
<dbReference type="PANTHER" id="PTHR34501">
    <property type="entry name" value="PROTEIN YDDL-RELATED"/>
    <property type="match status" value="1"/>
</dbReference>
<keyword evidence="8" id="KW-0626">Porin</keyword>
<keyword evidence="5" id="KW-0812">Transmembrane</keyword>
<dbReference type="CDD" id="cd00342">
    <property type="entry name" value="gram_neg_porins"/>
    <property type="match status" value="1"/>
</dbReference>
<sequence length="408" mass="42243">MLKKLAPAALLVPCLSAHAQSSVTLYGIIDIGINYLNNAQTAKTATGFKGGHQWAVMDGGTGGIQGSRWGLKGAEDLGGGMKAIFVLENGFSANNGTLGQGGAEFGRQAWVGISADKYGKVTLGRQYDEVVDFYAPLLAAPQWGGYMTEHPSDLDNASNTRRINNSIKYTSPTIAGFTMAGLYSLGGVAGSFGTNRIWSVGAGYANGPLSIGAGYLNAANPNTSFYGSNPNAGPATSNNLGAVGSPTSPQSNPIYAGYASAKSLQIAAVAASYAIGPTTLGLAYSNTRFQDLGSSSGPNPFGYRGTAYFHNVEANAKWQVTPALLLGAALDYTKGVGANGHDGAKYELASVGADYFLSKRTDVYTIAVYEHASGTDSLNQPAVATITGMTPSTTNNQVAVRVGIRHKF</sequence>
<name>A0A158D4C1_9BURK</name>
<dbReference type="SUPFAM" id="SSF56935">
    <property type="entry name" value="Porins"/>
    <property type="match status" value="1"/>
</dbReference>
<dbReference type="PRINTS" id="PR00182">
    <property type="entry name" value="ECOLNEIPORIN"/>
</dbReference>
<dbReference type="PANTHER" id="PTHR34501:SF9">
    <property type="entry name" value="MAJOR OUTER MEMBRANE PROTEIN P.IA"/>
    <property type="match status" value="1"/>
</dbReference>
<gene>
    <name evidence="13" type="ORF">AWB80_06268</name>
</gene>
<evidence type="ECO:0000313" key="13">
    <source>
        <dbReference type="EMBL" id="SAK89293.1"/>
    </source>
</evidence>
<keyword evidence="3" id="KW-0813">Transport</keyword>
<comment type="subcellular location">
    <subcellularLocation>
        <location evidence="1">Cell outer membrane</location>
        <topology evidence="1">Multi-pass membrane protein</topology>
    </subcellularLocation>
</comment>
<evidence type="ECO:0000256" key="9">
    <source>
        <dbReference type="ARBA" id="ARBA00023136"/>
    </source>
</evidence>
<evidence type="ECO:0000256" key="4">
    <source>
        <dbReference type="ARBA" id="ARBA00022452"/>
    </source>
</evidence>
<keyword evidence="14" id="KW-1185">Reference proteome</keyword>